<organism evidence="6 7">
    <name type="scientific">Paenibacillus alvei</name>
    <name type="common">Bacillus alvei</name>
    <dbReference type="NCBI Taxonomy" id="44250"/>
    <lineage>
        <taxon>Bacteria</taxon>
        <taxon>Bacillati</taxon>
        <taxon>Bacillota</taxon>
        <taxon>Bacilli</taxon>
        <taxon>Bacillales</taxon>
        <taxon>Paenibacillaceae</taxon>
        <taxon>Paenibacillus</taxon>
    </lineage>
</organism>
<keyword evidence="3" id="KW-1005">Bacterial flagellum biogenesis</keyword>
<dbReference type="PRINTS" id="PR01007">
    <property type="entry name" value="FLGHOOKFLIK"/>
</dbReference>
<dbReference type="InterPro" id="IPR021136">
    <property type="entry name" value="Flagellar_hook_control-like_C"/>
</dbReference>
<dbReference type="Proteomes" id="UP000552038">
    <property type="component" value="Unassembled WGS sequence"/>
</dbReference>
<dbReference type="RefSeq" id="WP_171416422.1">
    <property type="nucleotide sequence ID" value="NZ_JABFOR010000009.1"/>
</dbReference>
<reference evidence="6 7" key="1">
    <citation type="submission" date="2020-05" db="EMBL/GenBank/DDBJ databases">
        <title>Whole genome sequencing and identification of novel metabolites from Paenibacillus alvei strain JR949.</title>
        <authorList>
            <person name="Rajendhran J."/>
            <person name="Sree Pranav P."/>
            <person name="Mahalakshmi B."/>
            <person name="Karthikeyan R."/>
        </authorList>
    </citation>
    <scope>NUCLEOTIDE SEQUENCE [LARGE SCALE GENOMIC DNA]</scope>
    <source>
        <strain evidence="6 7">JR949</strain>
    </source>
</reference>
<evidence type="ECO:0000256" key="2">
    <source>
        <dbReference type="ARBA" id="ARBA00009149"/>
    </source>
</evidence>
<dbReference type="GO" id="GO:0044780">
    <property type="term" value="P:bacterial-type flagellum assembly"/>
    <property type="evidence" value="ECO:0007669"/>
    <property type="project" value="InterPro"/>
</dbReference>
<evidence type="ECO:0000256" key="4">
    <source>
        <dbReference type="SAM" id="MobiDB-lite"/>
    </source>
</evidence>
<evidence type="ECO:0000313" key="6">
    <source>
        <dbReference type="EMBL" id="NOJ70890.1"/>
    </source>
</evidence>
<dbReference type="InterPro" id="IPR052563">
    <property type="entry name" value="FliK"/>
</dbReference>
<proteinExistence type="inferred from homology"/>
<sequence length="441" mass="47060">MSGTVTNVSAGNAASFFSGVQSKGDTGASGFWATLAQCMGGAGAEGEATMSSSLSSMMSSNELLSALGSEDGEALTAVIDQWFDEPLKQLDEQLAANPDSALMAALQQWLLQTHEWLQQQNPGQQGDSAQFQNLIAQPETITIAVRDVLAQLAAYLEAPKGNAEPHQFTHMLRAALLANGTGSEADGNQDLLRFITGNGANQAAASKAAGQEDGQLQGVVKRIDELNALLRPSTANQAASGAAVVEPTTLDSNEGQPVQQVMLAGQWAMKQDGLNTEKSTPVVHADRFANEMSGFIVKQLRFSKLGSVSEAKISLYPEHLGQVDIRLTMHNGQLTARFMTEHGLAKEMLEQQMSMLRGALQTQGIQVEKIEVAQQPASSLTSSMFQEQRESNANRQQSSERQSKQRSAAASIEEAAALIQDEEQVKEALRAHGQSTFSASV</sequence>
<dbReference type="PANTHER" id="PTHR37533">
    <property type="entry name" value="FLAGELLAR HOOK-LENGTH CONTROL PROTEIN"/>
    <property type="match status" value="1"/>
</dbReference>
<evidence type="ECO:0000256" key="3">
    <source>
        <dbReference type="ARBA" id="ARBA00022795"/>
    </source>
</evidence>
<accession>A0AAP6ZVJ1</accession>
<evidence type="ECO:0000259" key="5">
    <source>
        <dbReference type="Pfam" id="PF02120"/>
    </source>
</evidence>
<gene>
    <name evidence="6" type="ORF">HMI46_10035</name>
</gene>
<feature type="region of interest" description="Disordered" evidence="4">
    <location>
        <begin position="378"/>
        <end position="415"/>
    </location>
</feature>
<feature type="domain" description="Flagellar hook-length control protein-like C-terminal" evidence="5">
    <location>
        <begin position="303"/>
        <end position="377"/>
    </location>
</feature>
<evidence type="ECO:0000256" key="1">
    <source>
        <dbReference type="ARBA" id="ARBA00003944"/>
    </source>
</evidence>
<comment type="caution">
    <text evidence="6">The sequence shown here is derived from an EMBL/GenBank/DDBJ whole genome shotgun (WGS) entry which is preliminary data.</text>
</comment>
<dbReference type="Pfam" id="PF02120">
    <property type="entry name" value="Flg_hook"/>
    <property type="match status" value="1"/>
</dbReference>
<dbReference type="PANTHER" id="PTHR37533:SF2">
    <property type="entry name" value="FLAGELLAR HOOK-LENGTH CONTROL PROTEIN"/>
    <property type="match status" value="1"/>
</dbReference>
<comment type="function">
    <text evidence="1">Controls the length of the flagellar hook.</text>
</comment>
<dbReference type="InterPro" id="IPR001635">
    <property type="entry name" value="Flag_hook_Flik"/>
</dbReference>
<protein>
    <recommendedName>
        <fullName evidence="5">Flagellar hook-length control protein-like C-terminal domain-containing protein</fullName>
    </recommendedName>
</protein>
<dbReference type="AlphaFoldDB" id="A0AAP6ZVJ1"/>
<evidence type="ECO:0000313" key="7">
    <source>
        <dbReference type="Proteomes" id="UP000552038"/>
    </source>
</evidence>
<name>A0AAP6ZVJ1_PAEAL</name>
<dbReference type="EMBL" id="JABFOR010000009">
    <property type="protein sequence ID" value="NOJ70890.1"/>
    <property type="molecule type" value="Genomic_DNA"/>
</dbReference>
<dbReference type="InterPro" id="IPR038610">
    <property type="entry name" value="FliK-like_C_sf"/>
</dbReference>
<feature type="compositionally biased region" description="Low complexity" evidence="4">
    <location>
        <begin position="395"/>
        <end position="415"/>
    </location>
</feature>
<comment type="similarity">
    <text evidence="2">Belongs to the FliK family.</text>
</comment>
<dbReference type="CDD" id="cd17470">
    <property type="entry name" value="T3SS_Flik_C"/>
    <property type="match status" value="1"/>
</dbReference>
<dbReference type="GO" id="GO:0009424">
    <property type="term" value="C:bacterial-type flagellum hook"/>
    <property type="evidence" value="ECO:0007669"/>
    <property type="project" value="InterPro"/>
</dbReference>
<dbReference type="Gene3D" id="3.30.750.140">
    <property type="match status" value="1"/>
</dbReference>